<dbReference type="Proteomes" id="UP001596096">
    <property type="component" value="Unassembled WGS sequence"/>
</dbReference>
<proteinExistence type="predicted"/>
<keyword evidence="3" id="KW-1185">Reference proteome</keyword>
<dbReference type="EMBL" id="JBHSNW010000031">
    <property type="protein sequence ID" value="MFC5821170.1"/>
    <property type="molecule type" value="Genomic_DNA"/>
</dbReference>
<feature type="domain" description="4'-phosphopantetheinyl transferase" evidence="1">
    <location>
        <begin position="8"/>
        <end position="87"/>
    </location>
</feature>
<dbReference type="Pfam" id="PF01648">
    <property type="entry name" value="ACPS"/>
    <property type="match status" value="1"/>
</dbReference>
<dbReference type="RefSeq" id="WP_219548590.1">
    <property type="nucleotide sequence ID" value="NZ_JAHKRN010000041.1"/>
</dbReference>
<organism evidence="2 3">
    <name type="scientific">Nonomuraea harbinensis</name>
    <dbReference type="NCBI Taxonomy" id="1286938"/>
    <lineage>
        <taxon>Bacteria</taxon>
        <taxon>Bacillati</taxon>
        <taxon>Actinomycetota</taxon>
        <taxon>Actinomycetes</taxon>
        <taxon>Streptosporangiales</taxon>
        <taxon>Streptosporangiaceae</taxon>
        <taxon>Nonomuraea</taxon>
    </lineage>
</organism>
<accession>A0ABW1C8T6</accession>
<reference evidence="3" key="1">
    <citation type="journal article" date="2019" name="Int. J. Syst. Evol. Microbiol.">
        <title>The Global Catalogue of Microorganisms (GCM) 10K type strain sequencing project: providing services to taxonomists for standard genome sequencing and annotation.</title>
        <authorList>
            <consortium name="The Broad Institute Genomics Platform"/>
            <consortium name="The Broad Institute Genome Sequencing Center for Infectious Disease"/>
            <person name="Wu L."/>
            <person name="Ma J."/>
        </authorList>
    </citation>
    <scope>NUCLEOTIDE SEQUENCE [LARGE SCALE GENOMIC DNA]</scope>
    <source>
        <strain evidence="3">CGMCC 4.7106</strain>
    </source>
</reference>
<evidence type="ECO:0000259" key="1">
    <source>
        <dbReference type="Pfam" id="PF01648"/>
    </source>
</evidence>
<dbReference type="GO" id="GO:0016740">
    <property type="term" value="F:transferase activity"/>
    <property type="evidence" value="ECO:0007669"/>
    <property type="project" value="UniProtKB-KW"/>
</dbReference>
<evidence type="ECO:0000313" key="2">
    <source>
        <dbReference type="EMBL" id="MFC5821170.1"/>
    </source>
</evidence>
<keyword evidence="2" id="KW-0808">Transferase</keyword>
<comment type="caution">
    <text evidence="2">The sequence shown here is derived from an EMBL/GenBank/DDBJ whole genome shotgun (WGS) entry which is preliminary data.</text>
</comment>
<evidence type="ECO:0000313" key="3">
    <source>
        <dbReference type="Proteomes" id="UP001596096"/>
    </source>
</evidence>
<dbReference type="InterPro" id="IPR008278">
    <property type="entry name" value="4-PPantetheinyl_Trfase_dom"/>
</dbReference>
<name>A0ABW1C8T6_9ACTN</name>
<protein>
    <submittedName>
        <fullName evidence="2">4'-phosphopantetheinyl transferase superfamily protein</fullName>
    </submittedName>
</protein>
<sequence length="175" mass="17413">MSAGAALMGVDIVEVDRIARAARRGGDVFARRLTTAAERALGPGPAAFSVKESLIKAVGSRPPGFTWHDFEAEARPPSGWSASLLEEAAGELAASTGLRLTGGAAYTVRGASGRAALARLRPAPDGAGRTAAGAAAGAARRRSGDGGIVAGAARWGSGDGLFVSLAIVFVDGSVG</sequence>
<gene>
    <name evidence="2" type="ORF">ACFPUY_39280</name>
</gene>